<keyword evidence="2" id="KW-1185">Reference proteome</keyword>
<evidence type="ECO:0000313" key="2">
    <source>
        <dbReference type="Proteomes" id="UP000239007"/>
    </source>
</evidence>
<evidence type="ECO:0008006" key="3">
    <source>
        <dbReference type="Google" id="ProtNLM"/>
    </source>
</evidence>
<protein>
    <recommendedName>
        <fullName evidence="3">DUF349 domain-containing protein</fullName>
    </recommendedName>
</protein>
<dbReference type="InterPro" id="IPR007139">
    <property type="entry name" value="DUF349"/>
</dbReference>
<comment type="caution">
    <text evidence="1">The sequence shown here is derived from an EMBL/GenBank/DDBJ whole genome shotgun (WGS) entry which is preliminary data.</text>
</comment>
<organism evidence="1 2">
    <name type="scientific">Psychrosphaera saromensis</name>
    <dbReference type="NCBI Taxonomy" id="716813"/>
    <lineage>
        <taxon>Bacteria</taxon>
        <taxon>Pseudomonadati</taxon>
        <taxon>Pseudomonadota</taxon>
        <taxon>Gammaproteobacteria</taxon>
        <taxon>Alteromonadales</taxon>
        <taxon>Pseudoalteromonadaceae</taxon>
        <taxon>Psychrosphaera</taxon>
    </lineage>
</organism>
<evidence type="ECO:0000313" key="1">
    <source>
        <dbReference type="EMBL" id="PQJ54171.1"/>
    </source>
</evidence>
<sequence>MIFSKLFKKKKWQSKKVSERLAAVAELDKDDFANKSILHELAFNDGDEKVRRATLEKLNDFALWWQAFKHDFSDNIKKYAERIIIESLIGERDTNLDPRLKVEFIEQCNKTQLLERVVFDLNDLTLTLNTIKRLNKDSLNFKAITDSALPNESKLALLDNLNDVNQLKRVAKKLDGELLAAVESKLEQLRLDAEKPVKLEKQVRLLLAQLNALKDKSDFALIADKQAEMESQWQQAVSQFNVLADDVKAELLEKHEKISATLERIQSPLKAQWQEQQQNELLQQQQQENFKTISAQLTAVESKITQSIADDSEIEQTQLSNDINAVTHKCAELQLKESNRVELLKRAESIFNRANQIPKIQQAILLAKSLLEKLQQLPIPQDLAQLNEITPELKDLKKQWQQNLKDVGISLPTDIATEYTKLLKQRDGKVTEFEKQQRQTFNQIRRKIPELEELIQQGKFNNAFGLYRKMTFWYADLNEYQQGQIARKWEVLESEIANLQELQMSFSNPKKQELLADAKKLAETPLVDPTEQAHRVRLLRSNWQSLGHAGDEQEVALNDEFNQYCETAFIPCREYYKELEDERQTHLDAKLLIITQLETLANNLKNSEVSSWKDLESVFVKLTRLWRETGLIDREKVTEINNRYQAALKPIKQAITKHHSTNEQDKLTLIQQAQELVSQEMDLGQKSDKLKRLQAKWKTIGFAGKGTDQKLWNEFRAVNNPVFEQRDNDKKQEMSAANELFDTHMVMLSDLKYSIEEASEINALRSIIDQAEQSLTQVKGVAKPQFEKLRRIVLSITKQADEAITLLRAKQEQQIYVDLFAAVEAIVEGKSADLSSFKSSWQSAFNMNSKEDRHHVTLLMEITAGLESPESDKAKRNQAQMEMLTAKMEQGVEYNVQDLLETWLSAGMFTDKDIELLARIKPIFVS</sequence>
<dbReference type="Pfam" id="PF03993">
    <property type="entry name" value="DUF349"/>
    <property type="match status" value="2"/>
</dbReference>
<reference evidence="1 2" key="1">
    <citation type="submission" date="2016-12" db="EMBL/GenBank/DDBJ databases">
        <title>Diversity of luminous bacteria.</title>
        <authorList>
            <person name="Yoshizawa S."/>
            <person name="Kogure K."/>
        </authorList>
    </citation>
    <scope>NUCLEOTIDE SEQUENCE [LARGE SCALE GENOMIC DNA]</scope>
    <source>
        <strain evidence="1 2">SA4-48</strain>
    </source>
</reference>
<gene>
    <name evidence="1" type="ORF">BTO11_11260</name>
</gene>
<dbReference type="AlphaFoldDB" id="A0A2S7UY27"/>
<proteinExistence type="predicted"/>
<dbReference type="OrthoDB" id="5523335at2"/>
<name>A0A2S7UY27_9GAMM</name>
<accession>A0A2S7UY27</accession>
<dbReference type="Proteomes" id="UP000239007">
    <property type="component" value="Unassembled WGS sequence"/>
</dbReference>
<dbReference type="EMBL" id="MSCH01000003">
    <property type="protein sequence ID" value="PQJ54171.1"/>
    <property type="molecule type" value="Genomic_DNA"/>
</dbReference>
<dbReference type="RefSeq" id="WP_105052683.1">
    <property type="nucleotide sequence ID" value="NZ_BMYG01000006.1"/>
</dbReference>